<organism evidence="2 3">
    <name type="scientific">Glaciihabitans arcticus</name>
    <dbReference type="NCBI Taxonomy" id="2668039"/>
    <lineage>
        <taxon>Bacteria</taxon>
        <taxon>Bacillati</taxon>
        <taxon>Actinomycetota</taxon>
        <taxon>Actinomycetes</taxon>
        <taxon>Micrococcales</taxon>
        <taxon>Microbacteriaceae</taxon>
        <taxon>Glaciihabitans</taxon>
    </lineage>
</organism>
<reference evidence="3" key="1">
    <citation type="submission" date="2019-02" db="EMBL/GenBank/DDBJ databases">
        <title>Glaciihabitans arcticus sp. nov., a psychrotolerant bacterium isolated from polar soil.</title>
        <authorList>
            <person name="Dahal R.H."/>
        </authorList>
    </citation>
    <scope>NUCLEOTIDE SEQUENCE [LARGE SCALE GENOMIC DNA]</scope>
    <source>
        <strain evidence="3">RP-3-7</strain>
    </source>
</reference>
<dbReference type="RefSeq" id="WP_130982836.1">
    <property type="nucleotide sequence ID" value="NZ_SISG01000001.1"/>
</dbReference>
<evidence type="ECO:0000259" key="1">
    <source>
        <dbReference type="Pfam" id="PF09851"/>
    </source>
</evidence>
<feature type="domain" description="SHOCT" evidence="1">
    <location>
        <begin position="11"/>
        <end position="32"/>
    </location>
</feature>
<dbReference type="Pfam" id="PF09851">
    <property type="entry name" value="SHOCT"/>
    <property type="match status" value="1"/>
</dbReference>
<evidence type="ECO:0000313" key="2">
    <source>
        <dbReference type="EMBL" id="TBN58572.1"/>
    </source>
</evidence>
<dbReference type="InterPro" id="IPR018649">
    <property type="entry name" value="SHOCT"/>
</dbReference>
<accession>A0A4Q9GU26</accession>
<keyword evidence="3" id="KW-1185">Reference proteome</keyword>
<proteinExistence type="predicted"/>
<comment type="caution">
    <text evidence="2">The sequence shown here is derived from an EMBL/GenBank/DDBJ whole genome shotgun (WGS) entry which is preliminary data.</text>
</comment>
<gene>
    <name evidence="2" type="ORF">EYE40_07465</name>
</gene>
<dbReference type="AlphaFoldDB" id="A0A4Q9GU26"/>
<name>A0A4Q9GU26_9MICO</name>
<protein>
    <submittedName>
        <fullName evidence="2">SHOCT domain-containing protein</fullName>
    </submittedName>
</protein>
<sequence>MSAVPDPIEHIQRLAGLRDKGILSEAEFQAQKIPSLANM</sequence>
<dbReference type="Proteomes" id="UP000294194">
    <property type="component" value="Unassembled WGS sequence"/>
</dbReference>
<dbReference type="EMBL" id="SISG01000001">
    <property type="protein sequence ID" value="TBN58572.1"/>
    <property type="molecule type" value="Genomic_DNA"/>
</dbReference>
<evidence type="ECO:0000313" key="3">
    <source>
        <dbReference type="Proteomes" id="UP000294194"/>
    </source>
</evidence>